<dbReference type="HOGENOM" id="CLU_035394_0_0_3"/>
<feature type="domain" description="NACHT" evidence="1">
    <location>
        <begin position="189"/>
        <end position="346"/>
    </location>
</feature>
<protein>
    <submittedName>
        <fullName evidence="3">NACHT domain protein</fullName>
    </submittedName>
</protein>
<sequence length="518" mass="60874">MNIDFVINTIKAAGPLSFRQAQKSEIFIKVLQNLKLDQSQPPKDFEGVYAYALVKYGVPKSDNLLDFFRQKEIKQAFWKAFQENPTNFIEDAEYFLDWNILGDEIRAEKINIRQEFKEFYHIFLGVTRRTRNPAEILLDPNFREMGEELPYPDKFKSLIEEKIRAFRGRKFVFAEFDNFLKNQRKGYFTVIGDAGMGKSAIAAKYVYDHQAICYFNVIAEGSNRPEQFLESIRKQLIERYRLTDADNADLPTLLNKISENFTANERLIIVVDALDEVEQEPGAENILYLPKTLPNRIYFLLTRRPYAPNKKRLFTEGLKQQELDLTAGEYAEFNRADVKEYIRLFVNEDSEYKDALSKWIKDRNISSEEFIEQVSVKSDNNFMYLRYVLPGIAQGLYNDLSLQQLPEGLQEYYQIHWERMGMENEPNRLKVIVLFILVEIGTAITCEIIAAISQQDECDVEKILDTWREYLKKREIQGEICYSIYHASFLDFLKGKRELKSSRKIFDEVNQQIANYLY</sequence>
<evidence type="ECO:0000259" key="1">
    <source>
        <dbReference type="Pfam" id="PF05729"/>
    </source>
</evidence>
<proteinExistence type="predicted"/>
<dbReference type="AlphaFoldDB" id="K9WWV0"/>
<organism evidence="3 4">
    <name type="scientific">Cylindrospermum stagnale PCC 7417</name>
    <dbReference type="NCBI Taxonomy" id="56107"/>
    <lineage>
        <taxon>Bacteria</taxon>
        <taxon>Bacillati</taxon>
        <taxon>Cyanobacteriota</taxon>
        <taxon>Cyanophyceae</taxon>
        <taxon>Nostocales</taxon>
        <taxon>Nostocaceae</taxon>
        <taxon>Cylindrospermum</taxon>
    </lineage>
</organism>
<accession>K9WWV0</accession>
<dbReference type="InterPro" id="IPR054610">
    <property type="entry name" value="NNH"/>
</dbReference>
<evidence type="ECO:0000313" key="4">
    <source>
        <dbReference type="Proteomes" id="UP000010475"/>
    </source>
</evidence>
<evidence type="ECO:0000259" key="2">
    <source>
        <dbReference type="Pfam" id="PF22736"/>
    </source>
</evidence>
<dbReference type="KEGG" id="csg:Cylst_2456"/>
<evidence type="ECO:0000313" key="3">
    <source>
        <dbReference type="EMBL" id="AFZ24673.1"/>
    </source>
</evidence>
<dbReference type="InterPro" id="IPR007111">
    <property type="entry name" value="NACHT_NTPase"/>
</dbReference>
<dbReference type="Pfam" id="PF22736">
    <property type="entry name" value="NNH5"/>
    <property type="match status" value="1"/>
</dbReference>
<keyword evidence="4" id="KW-1185">Reference proteome</keyword>
<dbReference type="eggNOG" id="COG5635">
    <property type="taxonomic scope" value="Bacteria"/>
</dbReference>
<dbReference type="RefSeq" id="WP_015207927.1">
    <property type="nucleotide sequence ID" value="NC_019757.1"/>
</dbReference>
<dbReference type="Proteomes" id="UP000010475">
    <property type="component" value="Chromosome"/>
</dbReference>
<dbReference type="SUPFAM" id="SSF52540">
    <property type="entry name" value="P-loop containing nucleoside triphosphate hydrolases"/>
    <property type="match status" value="1"/>
</dbReference>
<dbReference type="Pfam" id="PF05729">
    <property type="entry name" value="NACHT"/>
    <property type="match status" value="1"/>
</dbReference>
<gene>
    <name evidence="3" type="ORF">Cylst_2456</name>
</gene>
<dbReference type="OrthoDB" id="443465at2"/>
<dbReference type="STRING" id="56107.Cylst_2456"/>
<dbReference type="Gene3D" id="3.40.50.300">
    <property type="entry name" value="P-loop containing nucleotide triphosphate hydrolases"/>
    <property type="match status" value="1"/>
</dbReference>
<reference evidence="3 4" key="1">
    <citation type="submission" date="2012-06" db="EMBL/GenBank/DDBJ databases">
        <title>Finished chromosome of genome of Cylindrospermum stagnale PCC 7417.</title>
        <authorList>
            <consortium name="US DOE Joint Genome Institute"/>
            <person name="Gugger M."/>
            <person name="Coursin T."/>
            <person name="Rippka R."/>
            <person name="Tandeau De Marsac N."/>
            <person name="Huntemann M."/>
            <person name="Wei C.-L."/>
            <person name="Han J."/>
            <person name="Detter J.C."/>
            <person name="Han C."/>
            <person name="Tapia R."/>
            <person name="Chen A."/>
            <person name="Kyrpides N."/>
            <person name="Mavromatis K."/>
            <person name="Markowitz V."/>
            <person name="Szeto E."/>
            <person name="Ivanova N."/>
            <person name="Pagani I."/>
            <person name="Pati A."/>
            <person name="Goodwin L."/>
            <person name="Nordberg H.P."/>
            <person name="Cantor M.N."/>
            <person name="Hua S.X."/>
            <person name="Woyke T."/>
            <person name="Kerfeld C.A."/>
        </authorList>
    </citation>
    <scope>NUCLEOTIDE SEQUENCE [LARGE SCALE GENOMIC DNA]</scope>
    <source>
        <strain evidence="3 4">PCC 7417</strain>
    </source>
</reference>
<dbReference type="PATRIC" id="fig|56107.3.peg.2714"/>
<dbReference type="InterPro" id="IPR027417">
    <property type="entry name" value="P-loop_NTPase"/>
</dbReference>
<dbReference type="EMBL" id="CP003642">
    <property type="protein sequence ID" value="AFZ24673.1"/>
    <property type="molecule type" value="Genomic_DNA"/>
</dbReference>
<name>K9WWV0_9NOST</name>
<feature type="domain" description="NACHT N-terminal helical" evidence="2">
    <location>
        <begin position="4"/>
        <end position="133"/>
    </location>
</feature>
<dbReference type="PANTHER" id="PTHR10039">
    <property type="entry name" value="AMELOGENIN"/>
    <property type="match status" value="1"/>
</dbReference>